<feature type="domain" description="HTH luxR-type" evidence="4">
    <location>
        <begin position="1"/>
        <end position="66"/>
    </location>
</feature>
<evidence type="ECO:0000313" key="6">
    <source>
        <dbReference type="Proteomes" id="UP000574769"/>
    </source>
</evidence>
<gene>
    <name evidence="5" type="ORF">GGQ96_002297</name>
</gene>
<dbReference type="SMART" id="SM00421">
    <property type="entry name" value="HTH_LUXR"/>
    <property type="match status" value="1"/>
</dbReference>
<dbReference type="EMBL" id="JACHNY010000004">
    <property type="protein sequence ID" value="MBB4618161.1"/>
    <property type="molecule type" value="Genomic_DNA"/>
</dbReference>
<evidence type="ECO:0000259" key="4">
    <source>
        <dbReference type="PROSITE" id="PS50043"/>
    </source>
</evidence>
<name>A0A7W7AJT8_9SPHN</name>
<keyword evidence="1 5" id="KW-0238">DNA-binding</keyword>
<reference evidence="5 6" key="1">
    <citation type="submission" date="2020-08" db="EMBL/GenBank/DDBJ databases">
        <title>Genomic Encyclopedia of Type Strains, Phase IV (KMG-IV): sequencing the most valuable type-strain genomes for metagenomic binning, comparative biology and taxonomic classification.</title>
        <authorList>
            <person name="Goeker M."/>
        </authorList>
    </citation>
    <scope>NUCLEOTIDE SEQUENCE [LARGE SCALE GENOMIC DNA]</scope>
    <source>
        <strain evidence="5 6">DSM 15867</strain>
    </source>
</reference>
<dbReference type="RefSeq" id="WP_184114661.1">
    <property type="nucleotide sequence ID" value="NZ_JACHNY010000004.1"/>
</dbReference>
<dbReference type="InterPro" id="IPR016032">
    <property type="entry name" value="Sig_transdc_resp-reg_C-effctor"/>
</dbReference>
<dbReference type="PANTHER" id="PTHR43214">
    <property type="entry name" value="TWO-COMPONENT RESPONSE REGULATOR"/>
    <property type="match status" value="1"/>
</dbReference>
<evidence type="ECO:0000256" key="2">
    <source>
        <dbReference type="SAM" id="MobiDB-lite"/>
    </source>
</evidence>
<dbReference type="Pfam" id="PF00196">
    <property type="entry name" value="GerE"/>
    <property type="match status" value="1"/>
</dbReference>
<feature type="compositionally biased region" description="Pro residues" evidence="2">
    <location>
        <begin position="78"/>
        <end position="90"/>
    </location>
</feature>
<dbReference type="AlphaFoldDB" id="A0A7W7AJT8"/>
<dbReference type="PROSITE" id="PS50043">
    <property type="entry name" value="HTH_LUXR_2"/>
    <property type="match status" value="1"/>
</dbReference>
<dbReference type="InterPro" id="IPR039420">
    <property type="entry name" value="WalR-like"/>
</dbReference>
<feature type="transmembrane region" description="Helical" evidence="3">
    <location>
        <begin position="126"/>
        <end position="148"/>
    </location>
</feature>
<accession>A0A7W7AJT8</accession>
<dbReference type="CDD" id="cd06170">
    <property type="entry name" value="LuxR_C_like"/>
    <property type="match status" value="1"/>
</dbReference>
<evidence type="ECO:0000256" key="1">
    <source>
        <dbReference type="ARBA" id="ARBA00023125"/>
    </source>
</evidence>
<keyword evidence="3" id="KW-0472">Membrane</keyword>
<keyword evidence="6" id="KW-1185">Reference proteome</keyword>
<dbReference type="GO" id="GO:0003677">
    <property type="term" value="F:DNA binding"/>
    <property type="evidence" value="ECO:0007669"/>
    <property type="project" value="UniProtKB-KW"/>
</dbReference>
<keyword evidence="3" id="KW-0812">Transmembrane</keyword>
<dbReference type="Gene3D" id="1.10.10.10">
    <property type="entry name" value="Winged helix-like DNA-binding domain superfamily/Winged helix DNA-binding domain"/>
    <property type="match status" value="1"/>
</dbReference>
<dbReference type="PRINTS" id="PR00038">
    <property type="entry name" value="HTHLUXR"/>
</dbReference>
<dbReference type="GO" id="GO:0006355">
    <property type="term" value="P:regulation of DNA-templated transcription"/>
    <property type="evidence" value="ECO:0007669"/>
    <property type="project" value="InterPro"/>
</dbReference>
<proteinExistence type="predicted"/>
<evidence type="ECO:0000256" key="3">
    <source>
        <dbReference type="SAM" id="Phobius"/>
    </source>
</evidence>
<evidence type="ECO:0000313" key="5">
    <source>
        <dbReference type="EMBL" id="MBB4618161.1"/>
    </source>
</evidence>
<protein>
    <submittedName>
        <fullName evidence="5">DNA-binding CsgD family transcriptional regulator</fullName>
    </submittedName>
</protein>
<feature type="region of interest" description="Disordered" evidence="2">
    <location>
        <begin position="65"/>
        <end position="107"/>
    </location>
</feature>
<sequence>MEQRFSEITPSQAVCLRLVAQGMSSKEIAQASGLSWQTVDTYLKQAMAKLGVSNRREAARLFVAWENGGNPPSQKSEPPLPALGIPPEPPAQTGSTDGGTAASPRFLPPVGGSLNDLRWDQKTIKALQVAGLGVAVVIALALAMAGLLQTFR</sequence>
<keyword evidence="3" id="KW-1133">Transmembrane helix</keyword>
<comment type="caution">
    <text evidence="5">The sequence shown here is derived from an EMBL/GenBank/DDBJ whole genome shotgun (WGS) entry which is preliminary data.</text>
</comment>
<dbReference type="SUPFAM" id="SSF46894">
    <property type="entry name" value="C-terminal effector domain of the bipartite response regulators"/>
    <property type="match status" value="1"/>
</dbReference>
<dbReference type="InterPro" id="IPR000792">
    <property type="entry name" value="Tscrpt_reg_LuxR_C"/>
</dbReference>
<organism evidence="5 6">
    <name type="scientific">Sphingomonas abaci</name>
    <dbReference type="NCBI Taxonomy" id="237611"/>
    <lineage>
        <taxon>Bacteria</taxon>
        <taxon>Pseudomonadati</taxon>
        <taxon>Pseudomonadota</taxon>
        <taxon>Alphaproteobacteria</taxon>
        <taxon>Sphingomonadales</taxon>
        <taxon>Sphingomonadaceae</taxon>
        <taxon>Sphingomonas</taxon>
    </lineage>
</organism>
<dbReference type="Proteomes" id="UP000574769">
    <property type="component" value="Unassembled WGS sequence"/>
</dbReference>
<dbReference type="InterPro" id="IPR036388">
    <property type="entry name" value="WH-like_DNA-bd_sf"/>
</dbReference>